<dbReference type="AlphaFoldDB" id="A0A667XRS2"/>
<reference evidence="2" key="1">
    <citation type="submission" date="2019-06" db="EMBL/GenBank/DDBJ databases">
        <authorList>
            <consortium name="Wellcome Sanger Institute Data Sharing"/>
        </authorList>
    </citation>
    <scope>NUCLEOTIDE SEQUENCE [LARGE SCALE GENOMIC DNA]</scope>
</reference>
<dbReference type="Pfam" id="PF11035">
    <property type="entry name" value="SNAPC2"/>
    <property type="match status" value="2"/>
</dbReference>
<reference evidence="2" key="3">
    <citation type="submission" date="2025-09" db="UniProtKB">
        <authorList>
            <consortium name="Ensembl"/>
        </authorList>
    </citation>
    <scope>IDENTIFICATION</scope>
</reference>
<feature type="region of interest" description="Disordered" evidence="1">
    <location>
        <begin position="1"/>
        <end position="25"/>
    </location>
</feature>
<dbReference type="GO" id="GO:0016251">
    <property type="term" value="F:RNA polymerase II general transcription initiation factor activity"/>
    <property type="evidence" value="ECO:0007669"/>
    <property type="project" value="InterPro"/>
</dbReference>
<dbReference type="PANTHER" id="PTHR15132:SF1">
    <property type="entry name" value="SNRNA-ACTIVATING PROTEIN COMPLEX SUBUNIT 2"/>
    <property type="match status" value="1"/>
</dbReference>
<keyword evidence="3" id="KW-1185">Reference proteome</keyword>
<sequence>MKPPSRRRAKPARLEVEEEDSAQDCPGEVPLAPWSRIEQHGALVVLRRLDPSAGDIDYDALKKRLPRRSISQIRSMVEALKDKVIKSASSQLISQRNAEKRFQKPIELWTEMALIMAGTLEKPISAAFSQMLMVSSTEPCSLRNSDPPHSHTPATDQQTPGLRFVPMRPMPSRPAPGLHPKLTNYKSASISESAIVLDLLMSLPEELPKLDCNNLQRHMIQVRLPLDMTEWVFSPLPPRYTVASQLLQTPRRREECLTSGRKRDKTTQIRVTGRRHITETRVKQREEVAQTPTRTRTEWIPPVRTVTVMLPWTVLPGREFSHVTDKLRAGRLRAVMHFCNLGTWKWGDPAPSTLLWCLLNC</sequence>
<dbReference type="Proteomes" id="UP000472263">
    <property type="component" value="Chromosome 18"/>
</dbReference>
<dbReference type="InterPro" id="IPR021281">
    <property type="entry name" value="SNAPC2"/>
</dbReference>
<name>A0A667XRS2_9TELE</name>
<feature type="compositionally biased region" description="Basic residues" evidence="1">
    <location>
        <begin position="1"/>
        <end position="11"/>
    </location>
</feature>
<dbReference type="Ensembl" id="ENSMMDT00005018459.1">
    <property type="protein sequence ID" value="ENSMMDP00005018012.1"/>
    <property type="gene ID" value="ENSMMDG00005009018.1"/>
</dbReference>
<evidence type="ECO:0000256" key="1">
    <source>
        <dbReference type="SAM" id="MobiDB-lite"/>
    </source>
</evidence>
<dbReference type="GO" id="GO:0016604">
    <property type="term" value="C:nuclear body"/>
    <property type="evidence" value="ECO:0007669"/>
    <property type="project" value="TreeGrafter"/>
</dbReference>
<dbReference type="PANTHER" id="PTHR15132">
    <property type="entry name" value="SNRNA-ACTIVATING PROTEIN COMPLEX SUBUNIT 2"/>
    <property type="match status" value="1"/>
</dbReference>
<dbReference type="GeneTree" id="ENSGT00390000017407"/>
<accession>A0A667XRS2</accession>
<evidence type="ECO:0000313" key="2">
    <source>
        <dbReference type="Ensembl" id="ENSMMDP00005018012.1"/>
    </source>
</evidence>
<organism evidence="2 3">
    <name type="scientific">Myripristis murdjan</name>
    <name type="common">pinecone soldierfish</name>
    <dbReference type="NCBI Taxonomy" id="586833"/>
    <lineage>
        <taxon>Eukaryota</taxon>
        <taxon>Metazoa</taxon>
        <taxon>Chordata</taxon>
        <taxon>Craniata</taxon>
        <taxon>Vertebrata</taxon>
        <taxon>Euteleostomi</taxon>
        <taxon>Actinopterygii</taxon>
        <taxon>Neopterygii</taxon>
        <taxon>Teleostei</taxon>
        <taxon>Neoteleostei</taxon>
        <taxon>Acanthomorphata</taxon>
        <taxon>Holocentriformes</taxon>
        <taxon>Holocentridae</taxon>
        <taxon>Myripristis</taxon>
    </lineage>
</organism>
<feature type="region of interest" description="Disordered" evidence="1">
    <location>
        <begin position="139"/>
        <end position="161"/>
    </location>
</feature>
<evidence type="ECO:0000313" key="3">
    <source>
        <dbReference type="Proteomes" id="UP000472263"/>
    </source>
</evidence>
<dbReference type="GO" id="GO:0009301">
    <property type="term" value="P:snRNA transcription"/>
    <property type="evidence" value="ECO:0007669"/>
    <property type="project" value="InterPro"/>
</dbReference>
<gene>
    <name evidence="2" type="primary">snapc2</name>
</gene>
<protein>
    <submittedName>
        <fullName evidence="2">Uncharacterized protein</fullName>
    </submittedName>
</protein>
<reference evidence="2" key="2">
    <citation type="submission" date="2025-08" db="UniProtKB">
        <authorList>
            <consortium name="Ensembl"/>
        </authorList>
    </citation>
    <scope>IDENTIFICATION</scope>
</reference>
<proteinExistence type="predicted"/>